<dbReference type="RefSeq" id="WP_344063714.1">
    <property type="nucleotide sequence ID" value="NZ_BAAAPN010000034.1"/>
</dbReference>
<protein>
    <recommendedName>
        <fullName evidence="3">TnsA-like heteromeric transposase endonuclease subunit</fullName>
    </recommendedName>
</protein>
<reference evidence="1 2" key="1">
    <citation type="journal article" date="2019" name="Int. J. Syst. Evol. Microbiol.">
        <title>The Global Catalogue of Microorganisms (GCM) 10K type strain sequencing project: providing services to taxonomists for standard genome sequencing and annotation.</title>
        <authorList>
            <consortium name="The Broad Institute Genomics Platform"/>
            <consortium name="The Broad Institute Genome Sequencing Center for Infectious Disease"/>
            <person name="Wu L."/>
            <person name="Ma J."/>
        </authorList>
    </citation>
    <scope>NUCLEOTIDE SEQUENCE [LARGE SCALE GENOMIC DNA]</scope>
    <source>
        <strain evidence="1 2">JCM 15591</strain>
    </source>
</reference>
<keyword evidence="2" id="KW-1185">Reference proteome</keyword>
<gene>
    <name evidence="1" type="ORF">GCM10009810_12680</name>
</gene>
<dbReference type="EMBL" id="BAAAPN010000034">
    <property type="protein sequence ID" value="GAA1754323.1"/>
    <property type="molecule type" value="Genomic_DNA"/>
</dbReference>
<name>A0ABN2KES1_9MICO</name>
<evidence type="ECO:0008006" key="3">
    <source>
        <dbReference type="Google" id="ProtNLM"/>
    </source>
</evidence>
<organism evidence="1 2">
    <name type="scientific">Nostocoides vanveenii</name>
    <dbReference type="NCBI Taxonomy" id="330835"/>
    <lineage>
        <taxon>Bacteria</taxon>
        <taxon>Bacillati</taxon>
        <taxon>Actinomycetota</taxon>
        <taxon>Actinomycetes</taxon>
        <taxon>Micrococcales</taxon>
        <taxon>Intrasporangiaceae</taxon>
        <taxon>Nostocoides</taxon>
    </lineage>
</organism>
<evidence type="ECO:0000313" key="2">
    <source>
        <dbReference type="Proteomes" id="UP001501475"/>
    </source>
</evidence>
<dbReference type="Proteomes" id="UP001501475">
    <property type="component" value="Unassembled WGS sequence"/>
</dbReference>
<proteinExistence type="predicted"/>
<dbReference type="InterPro" id="IPR048000">
    <property type="entry name" value="TnsA-like"/>
</dbReference>
<dbReference type="NCBIfam" id="NF033179">
    <property type="entry name" value="TnsA_like_Actin"/>
    <property type="match status" value="1"/>
</dbReference>
<sequence length="257" mass="28652">MSGRSQPTYFNAIDRTVIEYRDASGDSVSTVISTDLAIVSFEHTMPARSVPSWKGKNVYEGDYWASTTRGFVHHESFLEREYLMAADSDPSILAFAWQPFILKWPKGTKGHRGHVPDYFCRLSTGDGLVVDVKRPDKAHASEQQFAMTREVCEEVGWRYEVFTGLPEPRLSNLTFLCGFRQDRYSPGAEDVPALLDAFTPETSLEAGVRRAVRATGRPRPVVHGNVLHLLWNSVLTVDLDAPLDLASPVWVPSAVPA</sequence>
<evidence type="ECO:0000313" key="1">
    <source>
        <dbReference type="EMBL" id="GAA1754323.1"/>
    </source>
</evidence>
<accession>A0ABN2KES1</accession>
<comment type="caution">
    <text evidence="1">The sequence shown here is derived from an EMBL/GenBank/DDBJ whole genome shotgun (WGS) entry which is preliminary data.</text>
</comment>